<dbReference type="InterPro" id="IPR000917">
    <property type="entry name" value="Sulfatase_N"/>
</dbReference>
<dbReference type="AlphaFoldDB" id="A0A7D5L2W8"/>
<dbReference type="InterPro" id="IPR017850">
    <property type="entry name" value="Alkaline_phosphatase_core_sf"/>
</dbReference>
<dbReference type="Proteomes" id="UP000509750">
    <property type="component" value="Chromosome"/>
</dbReference>
<dbReference type="RefSeq" id="WP_179170257.1">
    <property type="nucleotide sequence ID" value="NZ_CP058529.1"/>
</dbReference>
<dbReference type="EMBL" id="CP058529">
    <property type="protein sequence ID" value="QLG28683.1"/>
    <property type="molecule type" value="Genomic_DNA"/>
</dbReference>
<dbReference type="KEGG" id="halg:HUG10_14530"/>
<organism evidence="3 4">
    <name type="scientific">Halorarum halophilum</name>
    <dbReference type="NCBI Taxonomy" id="2743090"/>
    <lineage>
        <taxon>Archaea</taxon>
        <taxon>Methanobacteriati</taxon>
        <taxon>Methanobacteriota</taxon>
        <taxon>Stenosarchaea group</taxon>
        <taxon>Halobacteria</taxon>
        <taxon>Halobacteriales</taxon>
        <taxon>Haloferacaceae</taxon>
        <taxon>Halorarum</taxon>
    </lineage>
</organism>
<gene>
    <name evidence="3" type="ORF">HUG10_14530</name>
</gene>
<dbReference type="OrthoDB" id="3164at2157"/>
<accession>A0A7D5L2W8</accession>
<feature type="region of interest" description="Disordered" evidence="1">
    <location>
        <begin position="437"/>
        <end position="470"/>
    </location>
</feature>
<dbReference type="PANTHER" id="PTHR43751">
    <property type="entry name" value="SULFATASE"/>
    <property type="match status" value="1"/>
</dbReference>
<evidence type="ECO:0000259" key="2">
    <source>
        <dbReference type="Pfam" id="PF00884"/>
    </source>
</evidence>
<evidence type="ECO:0000256" key="1">
    <source>
        <dbReference type="SAM" id="MobiDB-lite"/>
    </source>
</evidence>
<dbReference type="SUPFAM" id="SSF53649">
    <property type="entry name" value="Alkaline phosphatase-like"/>
    <property type="match status" value="1"/>
</dbReference>
<evidence type="ECO:0000313" key="3">
    <source>
        <dbReference type="EMBL" id="QLG28683.1"/>
    </source>
</evidence>
<feature type="domain" description="Sulfatase N-terminal" evidence="2">
    <location>
        <begin position="4"/>
        <end position="332"/>
    </location>
</feature>
<evidence type="ECO:0000313" key="4">
    <source>
        <dbReference type="Proteomes" id="UP000509750"/>
    </source>
</evidence>
<dbReference type="Pfam" id="PF00884">
    <property type="entry name" value="Sulfatase"/>
    <property type="match status" value="1"/>
</dbReference>
<dbReference type="Gene3D" id="3.40.720.10">
    <property type="entry name" value="Alkaline Phosphatase, subunit A"/>
    <property type="match status" value="1"/>
</dbReference>
<dbReference type="InterPro" id="IPR052701">
    <property type="entry name" value="GAG_Ulvan_Degrading_Sulfatases"/>
</dbReference>
<protein>
    <submittedName>
        <fullName evidence="3">Sulfatase</fullName>
    </submittedName>
</protein>
<sequence>MRKPNILVVVMDTTRADHLSCYGYGRETTPNLDRFADEGTRFENAISPAAWTLPAHMSLFSGLLPSEHGVLHGEYSQRDGVTMFPEQLSEAGYRTAAFSNNPWVSASYGFDRGIDHFVDVYREHVHKYKSGVGQMLTKLKKALLLSDTGAASTNRELQTWLKAGDDETPFFAFLNYMEPHQVYTPRRPYHRKYLDGGPLTPYREVFKNRNIHRDRGKIFSGERELTSEEVDSMEALYDGELSYLDAKLGELFEWMQSEGLYEDTFILVVGDHGEEFCEHEPLGHQIVDHHFALYDSIVRIPMMARLPGVFKADTVDAPVQLTDLPPTLSDLIEDPAVDLTGGMSAQSLCEPDPDRIALSEYRTPPPQIASLSEHAPSFDWSQYEVDLRMARSRTQKLVHYCSRGREELYDLVADPGEQRDVRGSDTPDERLKDALAAWDDALGSPASNGGVGPGQQDSDVQEHLKDLGYL</sequence>
<dbReference type="PANTHER" id="PTHR43751:SF3">
    <property type="entry name" value="SULFATASE N-TERMINAL DOMAIN-CONTAINING PROTEIN"/>
    <property type="match status" value="1"/>
</dbReference>
<keyword evidence="4" id="KW-1185">Reference proteome</keyword>
<feature type="compositionally biased region" description="Basic and acidic residues" evidence="1">
    <location>
        <begin position="460"/>
        <end position="470"/>
    </location>
</feature>
<proteinExistence type="predicted"/>
<name>A0A7D5L2W8_9EURY</name>
<dbReference type="CDD" id="cd16148">
    <property type="entry name" value="sulfatase_like"/>
    <property type="match status" value="1"/>
</dbReference>
<dbReference type="GeneID" id="56030073"/>
<reference evidence="3 4" key="1">
    <citation type="submission" date="2020-07" db="EMBL/GenBank/DDBJ databases">
        <title>Gai3-2, isolated from salt lake.</title>
        <authorList>
            <person name="Cui H."/>
            <person name="Shi X."/>
        </authorList>
    </citation>
    <scope>NUCLEOTIDE SEQUENCE [LARGE SCALE GENOMIC DNA]</scope>
    <source>
        <strain evidence="3 4">Gai3-2</strain>
    </source>
</reference>